<dbReference type="EMBL" id="CAJEWN010000104">
    <property type="protein sequence ID" value="CAD2164635.1"/>
    <property type="molecule type" value="Genomic_DNA"/>
</dbReference>
<proteinExistence type="predicted"/>
<sequence>MLSSKFGSFTFDLRRKQKNERSNNQQQHQNWSLRKQRKQLKDENKNLRPSWSQGEFYKNCVDRQNCQFPMPKMGTTILTTKTTMGIKNANRKDGGWSDENNNNTTNNNNNKNISLQLLEFHPFSHSPFASCRG</sequence>
<feature type="compositionally biased region" description="Low complexity" evidence="1">
    <location>
        <begin position="100"/>
        <end position="110"/>
    </location>
</feature>
<protein>
    <submittedName>
        <fullName evidence="2">Uncharacterized protein</fullName>
    </submittedName>
</protein>
<feature type="compositionally biased region" description="Polar residues" evidence="1">
    <location>
        <begin position="22"/>
        <end position="33"/>
    </location>
</feature>
<evidence type="ECO:0000313" key="3">
    <source>
        <dbReference type="Proteomes" id="UP000580250"/>
    </source>
</evidence>
<feature type="region of interest" description="Disordered" evidence="1">
    <location>
        <begin position="88"/>
        <end position="110"/>
    </location>
</feature>
<dbReference type="Proteomes" id="UP000580250">
    <property type="component" value="Unassembled WGS sequence"/>
</dbReference>
<gene>
    <name evidence="2" type="ORF">MENT_LOCUS16688</name>
</gene>
<name>A0A6V7UTS4_MELEN</name>
<organism evidence="2 3">
    <name type="scientific">Meloidogyne enterolobii</name>
    <name type="common">Root-knot nematode worm</name>
    <name type="synonym">Meloidogyne mayaguensis</name>
    <dbReference type="NCBI Taxonomy" id="390850"/>
    <lineage>
        <taxon>Eukaryota</taxon>
        <taxon>Metazoa</taxon>
        <taxon>Ecdysozoa</taxon>
        <taxon>Nematoda</taxon>
        <taxon>Chromadorea</taxon>
        <taxon>Rhabditida</taxon>
        <taxon>Tylenchina</taxon>
        <taxon>Tylenchomorpha</taxon>
        <taxon>Tylenchoidea</taxon>
        <taxon>Meloidogynidae</taxon>
        <taxon>Meloidogyninae</taxon>
        <taxon>Meloidogyne</taxon>
    </lineage>
</organism>
<evidence type="ECO:0000313" key="2">
    <source>
        <dbReference type="EMBL" id="CAD2164635.1"/>
    </source>
</evidence>
<reference evidence="2 3" key="1">
    <citation type="submission" date="2020-08" db="EMBL/GenBank/DDBJ databases">
        <authorList>
            <person name="Koutsovoulos G."/>
            <person name="Danchin GJ E."/>
        </authorList>
    </citation>
    <scope>NUCLEOTIDE SEQUENCE [LARGE SCALE GENOMIC DNA]</scope>
</reference>
<dbReference type="AlphaFoldDB" id="A0A6V7UTS4"/>
<comment type="caution">
    <text evidence="2">The sequence shown here is derived from an EMBL/GenBank/DDBJ whole genome shotgun (WGS) entry which is preliminary data.</text>
</comment>
<feature type="region of interest" description="Disordered" evidence="1">
    <location>
        <begin position="1"/>
        <end position="51"/>
    </location>
</feature>
<dbReference type="OrthoDB" id="5906096at2759"/>
<evidence type="ECO:0000256" key="1">
    <source>
        <dbReference type="SAM" id="MobiDB-lite"/>
    </source>
</evidence>
<accession>A0A6V7UTS4</accession>